<dbReference type="GO" id="GO:0019120">
    <property type="term" value="F:hydrolase activity, acting on acid halide bonds, in C-halide compounds"/>
    <property type="evidence" value="ECO:0007669"/>
    <property type="project" value="InterPro"/>
</dbReference>
<evidence type="ECO:0000256" key="2">
    <source>
        <dbReference type="ARBA" id="ARBA00022801"/>
    </source>
</evidence>
<dbReference type="InterPro" id="IPR023214">
    <property type="entry name" value="HAD_sf"/>
</dbReference>
<dbReference type="InterPro" id="IPR023198">
    <property type="entry name" value="PGP-like_dom2"/>
</dbReference>
<organism evidence="3 4">
    <name type="scientific">Cryobacterium luteum</name>
    <dbReference type="NCBI Taxonomy" id="1424661"/>
    <lineage>
        <taxon>Bacteria</taxon>
        <taxon>Bacillati</taxon>
        <taxon>Actinomycetota</taxon>
        <taxon>Actinomycetes</taxon>
        <taxon>Micrococcales</taxon>
        <taxon>Microbacteriaceae</taxon>
        <taxon>Cryobacterium</taxon>
    </lineage>
</organism>
<comment type="caution">
    <text evidence="3">The sequence shown here is derived from an EMBL/GenBank/DDBJ whole genome shotgun (WGS) entry which is preliminary data.</text>
</comment>
<keyword evidence="4" id="KW-1185">Reference proteome</keyword>
<dbReference type="SFLD" id="SFLDS00003">
    <property type="entry name" value="Haloacid_Dehalogenase"/>
    <property type="match status" value="1"/>
</dbReference>
<keyword evidence="2" id="KW-0378">Hydrolase</keyword>
<dbReference type="PRINTS" id="PR00413">
    <property type="entry name" value="HADHALOGNASE"/>
</dbReference>
<dbReference type="Proteomes" id="UP000297654">
    <property type="component" value="Unassembled WGS sequence"/>
</dbReference>
<dbReference type="InterPro" id="IPR036412">
    <property type="entry name" value="HAD-like_sf"/>
</dbReference>
<dbReference type="RefSeq" id="WP_092108085.1">
    <property type="nucleotide sequence ID" value="NZ_FOCN01000003.1"/>
</dbReference>
<protein>
    <submittedName>
        <fullName evidence="3">Haloacid dehalogenase type II</fullName>
    </submittedName>
</protein>
<accession>A0A1H8DES1</accession>
<dbReference type="InterPro" id="IPR051540">
    <property type="entry name" value="S-2-haloacid_dehalogenase"/>
</dbReference>
<proteinExistence type="inferred from homology"/>
<evidence type="ECO:0000313" key="3">
    <source>
        <dbReference type="EMBL" id="TFB82508.1"/>
    </source>
</evidence>
<dbReference type="Gene3D" id="3.40.50.1000">
    <property type="entry name" value="HAD superfamily/HAD-like"/>
    <property type="match status" value="1"/>
</dbReference>
<dbReference type="InterPro" id="IPR006328">
    <property type="entry name" value="2-HAD"/>
</dbReference>
<dbReference type="STRING" id="1424661.SAMN05216281_103252"/>
<dbReference type="AlphaFoldDB" id="A0A1H8DES1"/>
<dbReference type="EMBL" id="SOFF01000058">
    <property type="protein sequence ID" value="TFB82508.1"/>
    <property type="molecule type" value="Genomic_DNA"/>
</dbReference>
<dbReference type="Pfam" id="PF00702">
    <property type="entry name" value="Hydrolase"/>
    <property type="match status" value="1"/>
</dbReference>
<comment type="similarity">
    <text evidence="1">Belongs to the HAD-like hydrolase superfamily. S-2-haloalkanoic acid dehalogenase family.</text>
</comment>
<dbReference type="PANTHER" id="PTHR43316">
    <property type="entry name" value="HYDROLASE, HALOACID DELAHOGENASE-RELATED"/>
    <property type="match status" value="1"/>
</dbReference>
<dbReference type="PANTHER" id="PTHR43316:SF3">
    <property type="entry name" value="HALOACID DEHALOGENASE, TYPE II (AFU_ORTHOLOGUE AFUA_2G07750)-RELATED"/>
    <property type="match status" value="1"/>
</dbReference>
<dbReference type="SFLD" id="SFLDG01129">
    <property type="entry name" value="C1.5:_HAD__Beta-PGM__Phosphata"/>
    <property type="match status" value="1"/>
</dbReference>
<dbReference type="Gene3D" id="1.10.150.240">
    <property type="entry name" value="Putative phosphatase, domain 2"/>
    <property type="match status" value="1"/>
</dbReference>
<evidence type="ECO:0000313" key="4">
    <source>
        <dbReference type="Proteomes" id="UP000297654"/>
    </source>
</evidence>
<dbReference type="NCBIfam" id="TIGR01428">
    <property type="entry name" value="HAD_type_II"/>
    <property type="match status" value="1"/>
</dbReference>
<dbReference type="SUPFAM" id="SSF56784">
    <property type="entry name" value="HAD-like"/>
    <property type="match status" value="1"/>
</dbReference>
<sequence>MKSAPSVIVFDVNETLSDMSPLSARFAEIGAPAHLAQIWFAALLRDGFALAAAGGTANFSAIGAEILRETLRGVPLTRRVDDAVAHILNGFDTLSLHPDIAEGVSRLKSAGLRLVTLSNGPAQVAESLLTRSRLRGEFEAVLTVEDAPAWKPVRAAYDYAAAACGVAPGDLLLVAVHPWDLHGAAQAGLSTAWLNRSGGVYPSYFAAPDHTISALGGLADLLEGQTLA</sequence>
<name>A0A1H8DES1_9MICO</name>
<reference evidence="3 4" key="1">
    <citation type="submission" date="2019-03" db="EMBL/GenBank/DDBJ databases">
        <title>Genomics of glacier-inhabiting Cryobacterium strains.</title>
        <authorList>
            <person name="Liu Q."/>
            <person name="Xin Y.-H."/>
        </authorList>
    </citation>
    <scope>NUCLEOTIDE SEQUENCE [LARGE SCALE GENOMIC DNA]</scope>
    <source>
        <strain evidence="3 4">Hh15</strain>
    </source>
</reference>
<evidence type="ECO:0000256" key="1">
    <source>
        <dbReference type="ARBA" id="ARBA00008106"/>
    </source>
</evidence>
<gene>
    <name evidence="3" type="ORF">E3O10_17450</name>
</gene>
<dbReference type="OrthoDB" id="3774052at2"/>
<dbReference type="InterPro" id="IPR006439">
    <property type="entry name" value="HAD-SF_hydro_IA"/>
</dbReference>